<comment type="caution">
    <text evidence="3">The sequence shown here is derived from an EMBL/GenBank/DDBJ whole genome shotgun (WGS) entry which is preliminary data.</text>
</comment>
<dbReference type="AlphaFoldDB" id="A0A409Y6L4"/>
<evidence type="ECO:0000313" key="3">
    <source>
        <dbReference type="EMBL" id="PPQ98676.1"/>
    </source>
</evidence>
<feature type="chain" id="PRO_5019305808" description="Periplasmic binding protein-like II" evidence="2">
    <location>
        <begin position="26"/>
        <end position="374"/>
    </location>
</feature>
<name>A0A409Y6L4_9AGAR</name>
<proteinExistence type="predicted"/>
<protein>
    <recommendedName>
        <fullName evidence="5">Periplasmic binding protein-like II</fullName>
    </recommendedName>
</protein>
<organism evidence="3 4">
    <name type="scientific">Panaeolus cyanescens</name>
    <dbReference type="NCBI Taxonomy" id="181874"/>
    <lineage>
        <taxon>Eukaryota</taxon>
        <taxon>Fungi</taxon>
        <taxon>Dikarya</taxon>
        <taxon>Basidiomycota</taxon>
        <taxon>Agaricomycotina</taxon>
        <taxon>Agaricomycetes</taxon>
        <taxon>Agaricomycetidae</taxon>
        <taxon>Agaricales</taxon>
        <taxon>Agaricineae</taxon>
        <taxon>Galeropsidaceae</taxon>
        <taxon>Panaeolus</taxon>
    </lineage>
</organism>
<gene>
    <name evidence="3" type="ORF">CVT24_003303</name>
</gene>
<dbReference type="Proteomes" id="UP000284842">
    <property type="component" value="Unassembled WGS sequence"/>
</dbReference>
<evidence type="ECO:0000256" key="1">
    <source>
        <dbReference type="ARBA" id="ARBA00022729"/>
    </source>
</evidence>
<evidence type="ECO:0008006" key="5">
    <source>
        <dbReference type="Google" id="ProtNLM"/>
    </source>
</evidence>
<dbReference type="PANTHER" id="PTHR30006:SF2">
    <property type="entry name" value="ABC TRANSPORTER SUBSTRATE-BINDING PROTEIN"/>
    <property type="match status" value="1"/>
</dbReference>
<keyword evidence="1 2" id="KW-0732">Signal</keyword>
<dbReference type="STRING" id="181874.A0A409Y6L4"/>
<dbReference type="PANTHER" id="PTHR30006">
    <property type="entry name" value="THIAMINE-BINDING PERIPLASMIC PROTEIN-RELATED"/>
    <property type="match status" value="1"/>
</dbReference>
<dbReference type="OrthoDB" id="124329at2759"/>
<evidence type="ECO:0000256" key="2">
    <source>
        <dbReference type="SAM" id="SignalP"/>
    </source>
</evidence>
<sequence>MRFLSLKVLAILVSGSSLFVSAADADTDTDATDDAADTSITIDSRSLDDIYAAAQLEKGTLRVAWGGDVASSATFISSAFTTKFPNITLDLKVDVSKYHDSFIDRTYQSTNGTDSGVDVAVLQTLHDFTRWKRENRLLRYKAAAFGDIYPQFVDADGAYTGVYMFSFGNVVYEPLKINASDVPTTYPAFLTSDWLNKITLTYPNDDDAILYLFSLIITKYGWGFMSDLLKVQPLWIRGTASPSLVMAENTTDNTRIVSFASSSAFAKGVAVKDIEDVHMMWPQTASIFSTTTMPESAKLFMNYLLSDDWQKIMTASGIATRKTYDKLGVFNLTNVDPTGYGRFMADRASVERWRFQFESILGTSQGLDPIDLQF</sequence>
<keyword evidence="4" id="KW-1185">Reference proteome</keyword>
<dbReference type="Pfam" id="PF13343">
    <property type="entry name" value="SBP_bac_6"/>
    <property type="match status" value="1"/>
</dbReference>
<dbReference type="SUPFAM" id="SSF53850">
    <property type="entry name" value="Periplasmic binding protein-like II"/>
    <property type="match status" value="1"/>
</dbReference>
<feature type="signal peptide" evidence="2">
    <location>
        <begin position="1"/>
        <end position="25"/>
    </location>
</feature>
<dbReference type="EMBL" id="NHTK01001379">
    <property type="protein sequence ID" value="PPQ98676.1"/>
    <property type="molecule type" value="Genomic_DNA"/>
</dbReference>
<accession>A0A409Y6L4</accession>
<reference evidence="3 4" key="1">
    <citation type="journal article" date="2018" name="Evol. Lett.">
        <title>Horizontal gene cluster transfer increased hallucinogenic mushroom diversity.</title>
        <authorList>
            <person name="Reynolds H.T."/>
            <person name="Vijayakumar V."/>
            <person name="Gluck-Thaler E."/>
            <person name="Korotkin H.B."/>
            <person name="Matheny P.B."/>
            <person name="Slot J.C."/>
        </authorList>
    </citation>
    <scope>NUCLEOTIDE SEQUENCE [LARGE SCALE GENOMIC DNA]</scope>
    <source>
        <strain evidence="3 4">2629</strain>
    </source>
</reference>
<dbReference type="Gene3D" id="3.40.190.10">
    <property type="entry name" value="Periplasmic binding protein-like II"/>
    <property type="match status" value="2"/>
</dbReference>
<dbReference type="InParanoid" id="A0A409Y6L4"/>
<evidence type="ECO:0000313" key="4">
    <source>
        <dbReference type="Proteomes" id="UP000284842"/>
    </source>
</evidence>